<evidence type="ECO:0000256" key="1">
    <source>
        <dbReference type="ARBA" id="ARBA00004651"/>
    </source>
</evidence>
<dbReference type="EC" id="2.3.1.-" evidence="9"/>
<dbReference type="PANTHER" id="PTHR13285:SF23">
    <property type="entry name" value="TEICHOIC ACID D-ALANYLTRANSFERASE"/>
    <property type="match status" value="1"/>
</dbReference>
<keyword evidence="8 9" id="KW-0012">Acyltransferase</keyword>
<comment type="similarity">
    <text evidence="2 9">Belongs to the membrane-bound acyltransferase family.</text>
</comment>
<dbReference type="GO" id="GO:0016746">
    <property type="term" value="F:acyltransferase activity"/>
    <property type="evidence" value="ECO:0007669"/>
    <property type="project" value="UniProtKB-KW"/>
</dbReference>
<dbReference type="OrthoDB" id="9805788at2"/>
<gene>
    <name evidence="11" type="primary">dltB</name>
    <name evidence="11" type="ORF">F6H94_01735</name>
</gene>
<dbReference type="PIRSF" id="PIRSF500216">
    <property type="entry name" value="DltB"/>
    <property type="match status" value="1"/>
</dbReference>
<evidence type="ECO:0000256" key="9">
    <source>
        <dbReference type="PIRNR" id="PIRNR016636"/>
    </source>
</evidence>
<dbReference type="InterPro" id="IPR024024">
    <property type="entry name" value="DltB"/>
</dbReference>
<feature type="transmembrane region" description="Helical" evidence="10">
    <location>
        <begin position="233"/>
        <end position="256"/>
    </location>
</feature>
<dbReference type="InterPro" id="IPR004299">
    <property type="entry name" value="MBOAT_fam"/>
</dbReference>
<proteinExistence type="inferred from homology"/>
<feature type="transmembrane region" description="Helical" evidence="10">
    <location>
        <begin position="341"/>
        <end position="359"/>
    </location>
</feature>
<dbReference type="GO" id="GO:0070395">
    <property type="term" value="P:lipoteichoic acid biosynthetic process"/>
    <property type="evidence" value="ECO:0007669"/>
    <property type="project" value="UniProtKB-UniRule"/>
</dbReference>
<feature type="transmembrane region" description="Helical" evidence="10">
    <location>
        <begin position="192"/>
        <end position="212"/>
    </location>
</feature>
<organism evidence="11 12">
    <name type="scientific">Lactobacillus jensenii</name>
    <dbReference type="NCBI Taxonomy" id="109790"/>
    <lineage>
        <taxon>Bacteria</taxon>
        <taxon>Bacillati</taxon>
        <taxon>Bacillota</taxon>
        <taxon>Bacilli</taxon>
        <taxon>Lactobacillales</taxon>
        <taxon>Lactobacillaceae</taxon>
        <taxon>Lactobacillus</taxon>
    </lineage>
</organism>
<evidence type="ECO:0000256" key="5">
    <source>
        <dbReference type="ARBA" id="ARBA00022692"/>
    </source>
</evidence>
<keyword evidence="6 10" id="KW-1133">Transmembrane helix</keyword>
<dbReference type="NCBIfam" id="TIGR04091">
    <property type="entry name" value="LTA_dltB"/>
    <property type="match status" value="1"/>
</dbReference>
<dbReference type="RefSeq" id="WP_151141323.1">
    <property type="nucleotide sequence ID" value="NZ_CP160084.1"/>
</dbReference>
<evidence type="ECO:0000256" key="7">
    <source>
        <dbReference type="ARBA" id="ARBA00023136"/>
    </source>
</evidence>
<evidence type="ECO:0000256" key="10">
    <source>
        <dbReference type="SAM" id="Phobius"/>
    </source>
</evidence>
<keyword evidence="4 9" id="KW-0808">Transferase</keyword>
<comment type="pathway">
    <text evidence="9">Cell wall biogenesis; lipoteichoic acid biosynthesis.</text>
</comment>
<dbReference type="GO" id="GO:0005886">
    <property type="term" value="C:plasma membrane"/>
    <property type="evidence" value="ECO:0007669"/>
    <property type="project" value="UniProtKB-SubCell"/>
</dbReference>
<dbReference type="EMBL" id="VYWW01000005">
    <property type="protein sequence ID" value="KAA9323890.1"/>
    <property type="molecule type" value="Genomic_DNA"/>
</dbReference>
<feature type="transmembrane region" description="Helical" evidence="10">
    <location>
        <begin position="379"/>
        <end position="399"/>
    </location>
</feature>
<dbReference type="PANTHER" id="PTHR13285">
    <property type="entry name" value="ACYLTRANSFERASE"/>
    <property type="match status" value="1"/>
</dbReference>
<feature type="transmembrane region" description="Helical" evidence="10">
    <location>
        <begin position="57"/>
        <end position="75"/>
    </location>
</feature>
<name>A0A5N1IK86_LACJE</name>
<dbReference type="AlphaFoldDB" id="A0A5N1IK86"/>
<dbReference type="Pfam" id="PF03062">
    <property type="entry name" value="MBOAT"/>
    <property type="match status" value="1"/>
</dbReference>
<evidence type="ECO:0000256" key="6">
    <source>
        <dbReference type="ARBA" id="ARBA00022989"/>
    </source>
</evidence>
<feature type="transmembrane region" description="Helical" evidence="10">
    <location>
        <begin position="87"/>
        <end position="108"/>
    </location>
</feature>
<evidence type="ECO:0000256" key="2">
    <source>
        <dbReference type="ARBA" id="ARBA00010323"/>
    </source>
</evidence>
<accession>A0A5N1IK86</accession>
<sequence length="409" mass="48278">MINLQPYSNPQYFILLIGLLLPLIIGLYFGRRFKVYEAIFSIVFLVLTFGGDKWQQGVTLLGYIIYQFLVTFGFQKYVKNGGKKTEIFSLFVILAIIPLTMVKVAPVIPANEPITIVFLGISYLTFKTVQVIMELRDGTIKEVDPIMYARFLLFFPVISSGPIDRYRRFVKDYNEAPSREKYLDDLSVAVKYLFQGFLYKFVLGWLFGSYWLPQLSQAAIINGKINGGLHLSWALVGYMYCYSMYLFFDFAGYSLFAVSISRFMGIRTPMNFNKPFSSPNIKEFWNRWHMTLSFWFRDFIFMRFTFFAMKKKLFKNRIRLSQVAYLINFLIMGFWHGVTWYYVVYGIFHACAIIINDYWLRFKRKHKKQLPSNKYTKALAIFITFNVICFSFLIFSGFLDTLWFHPMHH</sequence>
<dbReference type="InterPro" id="IPR024194">
    <property type="entry name" value="Ac/AlaTfrase_AlgI/DltB"/>
</dbReference>
<dbReference type="InterPro" id="IPR051085">
    <property type="entry name" value="MB_O-acyltransferase"/>
</dbReference>
<evidence type="ECO:0000256" key="4">
    <source>
        <dbReference type="ARBA" id="ARBA00022679"/>
    </source>
</evidence>
<protein>
    <recommendedName>
        <fullName evidence="9">Teichoic acid D-alanyltransferase</fullName>
        <ecNumber evidence="9">2.3.1.-</ecNumber>
    </recommendedName>
</protein>
<dbReference type="Proteomes" id="UP000327236">
    <property type="component" value="Unassembled WGS sequence"/>
</dbReference>
<evidence type="ECO:0000256" key="3">
    <source>
        <dbReference type="ARBA" id="ARBA00022475"/>
    </source>
</evidence>
<comment type="function">
    <text evidence="9">O-acyltransferase that catalyzes D-alanylation of both teichoic acid and lipoteichoic acid (LTA). D-alanylation of LTA plays an important role in modulating the properties of the cell wall in Gram-positive bacteria, influencing the net charge of the cell wall. Catalyzes D-alanylation from DltC carrier protein.</text>
</comment>
<comment type="caution">
    <text evidence="11">The sequence shown here is derived from an EMBL/GenBank/DDBJ whole genome shotgun (WGS) entry which is preliminary data.</text>
</comment>
<evidence type="ECO:0000313" key="11">
    <source>
        <dbReference type="EMBL" id="KAA9323890.1"/>
    </source>
</evidence>
<keyword evidence="3 9" id="KW-1003">Cell membrane</keyword>
<keyword evidence="7 9" id="KW-0472">Membrane</keyword>
<feature type="transmembrane region" description="Helical" evidence="10">
    <location>
        <begin position="35"/>
        <end position="51"/>
    </location>
</feature>
<comment type="subcellular location">
    <subcellularLocation>
        <location evidence="1">Cell membrane</location>
        <topology evidence="1">Multi-pass membrane protein</topology>
    </subcellularLocation>
</comment>
<evidence type="ECO:0000256" key="8">
    <source>
        <dbReference type="ARBA" id="ARBA00023315"/>
    </source>
</evidence>
<keyword evidence="5 10" id="KW-0812">Transmembrane</keyword>
<feature type="transmembrane region" description="Helical" evidence="10">
    <location>
        <begin position="318"/>
        <end position="335"/>
    </location>
</feature>
<feature type="transmembrane region" description="Helical" evidence="10">
    <location>
        <begin position="145"/>
        <end position="163"/>
    </location>
</feature>
<feature type="transmembrane region" description="Helical" evidence="10">
    <location>
        <begin position="12"/>
        <end position="30"/>
    </location>
</feature>
<reference evidence="11 12" key="1">
    <citation type="submission" date="2019-09" db="EMBL/GenBank/DDBJ databases">
        <title>Draft genome sequence assemblies of isolates from the urinary tract.</title>
        <authorList>
            <person name="Mores C.R."/>
            <person name="Putonti C."/>
            <person name="Wolfe A.J."/>
        </authorList>
    </citation>
    <scope>NUCLEOTIDE SEQUENCE [LARGE SCALE GENOMIC DNA]</scope>
    <source>
        <strain evidence="11 12">UMB246</strain>
    </source>
</reference>
<evidence type="ECO:0000313" key="12">
    <source>
        <dbReference type="Proteomes" id="UP000327236"/>
    </source>
</evidence>
<dbReference type="PIRSF" id="PIRSF016636">
    <property type="entry name" value="AlgI_DltB"/>
    <property type="match status" value="1"/>
</dbReference>
<dbReference type="UniPathway" id="UPA00556"/>